<feature type="short sequence motif" description="TonB C-terminal box" evidence="13">
    <location>
        <begin position="759"/>
        <end position="776"/>
    </location>
</feature>
<organism evidence="18 19">
    <name type="scientific">Shewanella corallii</name>
    <dbReference type="NCBI Taxonomy" id="560080"/>
    <lineage>
        <taxon>Bacteria</taxon>
        <taxon>Pseudomonadati</taxon>
        <taxon>Pseudomonadota</taxon>
        <taxon>Gammaproteobacteria</taxon>
        <taxon>Alteromonadales</taxon>
        <taxon>Shewanellaceae</taxon>
        <taxon>Shewanella</taxon>
    </lineage>
</organism>
<evidence type="ECO:0000313" key="19">
    <source>
        <dbReference type="Proteomes" id="UP001202831"/>
    </source>
</evidence>
<evidence type="ECO:0000256" key="12">
    <source>
        <dbReference type="PROSITE-ProRule" id="PRU01360"/>
    </source>
</evidence>
<keyword evidence="18" id="KW-0675">Receptor</keyword>
<dbReference type="InterPro" id="IPR039426">
    <property type="entry name" value="TonB-dep_rcpt-like"/>
</dbReference>
<name>A0ABT0N5U4_9GAMM</name>
<dbReference type="Proteomes" id="UP001202831">
    <property type="component" value="Unassembled WGS sequence"/>
</dbReference>
<keyword evidence="4" id="KW-0410">Iron transport</keyword>
<dbReference type="PANTHER" id="PTHR32552:SF89">
    <property type="entry name" value="CATECHOLATE SIDEROPHORE RECEPTOR FIU"/>
    <property type="match status" value="1"/>
</dbReference>
<evidence type="ECO:0000256" key="13">
    <source>
        <dbReference type="PROSITE-ProRule" id="PRU10144"/>
    </source>
</evidence>
<keyword evidence="3 12" id="KW-1134">Transmembrane beta strand</keyword>
<evidence type="ECO:0000259" key="16">
    <source>
        <dbReference type="Pfam" id="PF00593"/>
    </source>
</evidence>
<evidence type="ECO:0000256" key="11">
    <source>
        <dbReference type="ARBA" id="ARBA00023237"/>
    </source>
</evidence>
<sequence length="776" mass="86441">MKPITRKKLLAVAVLTSLSANVAADEQQQKDDSIERIMVRGKSTYYSNNTTDESMLKQQSVMTSVLASIDNLPGVLINEGDTFGSDDWSTTISMRGFQVNLDEQQIGITVDGIPNGNSNYGGGAKANRYIDTENLQMVEVSQGTADIASRSNEALGGTLNFITLDPTVEQQMTASVTIGDFDARKYFMRYNTGEIFNDTYAWISASSSSNTDWVNESAENTRTHFAGKLISSFGEDTDITAYMAYDDVHEDNYQRVTPEQFMVNPAWDRLTDDWSGIPYIDQVYRRGWSTNRENFLAYLKANTSFGDLNLSGNLYFHDNEGRGDWLPPYIVDVNDDGDNGNSELTNQTYLGGSPIGRLYFVDKDGKTLTPNPGCESSITFPYGGAGAQYDPRCYGEGAVPVGSFRHTHYQKQRVGVNLDFDWMAYIGDMENVLRGGLWFEDYQRDEHRDWHKVIDSRAGYEFNHVPYWVQYDREYPVDTKMFYLQDAIEFGIVSARIGVKKFLVDLERKDKFSGESIKVDSDSDWLLSGGVVVQLPINGLEAFVGYAENFAAIKDEVLERDASALQNIEPETAENFDIGLRYGGDRFSAAITYYDVKFENRLNFFSADSPDGIDYLVGTNGSWVNVGGIDSSGVEAFFNYDMTEEWSLYGSYTYNDSTYVGGNSDYPAGNRVAGSAENMGVLSLSWAKDIYSAGWSSKYVGERFVDAKNQLPIDSYVVSDFYAGVTVDNVPGMKELQINMVINNVTDESYIGGVAGNWGGWIGAPRTASINFKGVF</sequence>
<dbReference type="InterPro" id="IPR000531">
    <property type="entry name" value="Beta-barrel_TonB"/>
</dbReference>
<gene>
    <name evidence="18" type="ORF">L2725_07000</name>
</gene>
<dbReference type="Pfam" id="PF07715">
    <property type="entry name" value="Plug"/>
    <property type="match status" value="1"/>
</dbReference>
<protein>
    <submittedName>
        <fullName evidence="18">TonB-dependent receptor</fullName>
    </submittedName>
</protein>
<dbReference type="Pfam" id="PF00593">
    <property type="entry name" value="TonB_dep_Rec_b-barrel"/>
    <property type="match status" value="1"/>
</dbReference>
<dbReference type="InterPro" id="IPR010917">
    <property type="entry name" value="TonB_rcpt_CS"/>
</dbReference>
<dbReference type="Gene3D" id="2.170.130.10">
    <property type="entry name" value="TonB-dependent receptor, plug domain"/>
    <property type="match status" value="1"/>
</dbReference>
<evidence type="ECO:0000256" key="5">
    <source>
        <dbReference type="ARBA" id="ARBA00022692"/>
    </source>
</evidence>
<evidence type="ECO:0000256" key="2">
    <source>
        <dbReference type="ARBA" id="ARBA00022448"/>
    </source>
</evidence>
<feature type="signal peptide" evidence="15">
    <location>
        <begin position="1"/>
        <end position="24"/>
    </location>
</feature>
<evidence type="ECO:0000256" key="8">
    <source>
        <dbReference type="ARBA" id="ARBA00023065"/>
    </source>
</evidence>
<dbReference type="PANTHER" id="PTHR32552">
    <property type="entry name" value="FERRICHROME IRON RECEPTOR-RELATED"/>
    <property type="match status" value="1"/>
</dbReference>
<evidence type="ECO:0000256" key="15">
    <source>
        <dbReference type="SAM" id="SignalP"/>
    </source>
</evidence>
<dbReference type="RefSeq" id="WP_249248284.1">
    <property type="nucleotide sequence ID" value="NZ_JAKIKT010000002.1"/>
</dbReference>
<dbReference type="InterPro" id="IPR012910">
    <property type="entry name" value="Plug_dom"/>
</dbReference>
<comment type="caution">
    <text evidence="18">The sequence shown here is derived from an EMBL/GenBank/DDBJ whole genome shotgun (WGS) entry which is preliminary data.</text>
</comment>
<evidence type="ECO:0000256" key="10">
    <source>
        <dbReference type="ARBA" id="ARBA00023136"/>
    </source>
</evidence>
<feature type="domain" description="TonB-dependent receptor-like beta-barrel" evidence="16">
    <location>
        <begin position="390"/>
        <end position="745"/>
    </location>
</feature>
<keyword evidence="8" id="KW-0406">Ion transport</keyword>
<proteinExistence type="inferred from homology"/>
<evidence type="ECO:0000256" key="3">
    <source>
        <dbReference type="ARBA" id="ARBA00022452"/>
    </source>
</evidence>
<evidence type="ECO:0000259" key="17">
    <source>
        <dbReference type="Pfam" id="PF07715"/>
    </source>
</evidence>
<dbReference type="SUPFAM" id="SSF56935">
    <property type="entry name" value="Porins"/>
    <property type="match status" value="1"/>
</dbReference>
<comment type="subcellular location">
    <subcellularLocation>
        <location evidence="1 12">Cell outer membrane</location>
        <topology evidence="1 12">Multi-pass membrane protein</topology>
    </subcellularLocation>
</comment>
<dbReference type="Gene3D" id="2.40.170.20">
    <property type="entry name" value="TonB-dependent receptor, beta-barrel domain"/>
    <property type="match status" value="1"/>
</dbReference>
<dbReference type="InterPro" id="IPR036942">
    <property type="entry name" value="Beta-barrel_TonB_sf"/>
</dbReference>
<keyword evidence="10 12" id="KW-0472">Membrane</keyword>
<dbReference type="InterPro" id="IPR037066">
    <property type="entry name" value="Plug_dom_sf"/>
</dbReference>
<reference evidence="18 19" key="1">
    <citation type="submission" date="2022-01" db="EMBL/GenBank/DDBJ databases">
        <title>Whole genome-based taxonomy of the Shewanellaceae.</title>
        <authorList>
            <person name="Martin-Rodriguez A.J."/>
        </authorList>
    </citation>
    <scope>NUCLEOTIDE SEQUENCE [LARGE SCALE GENOMIC DNA]</scope>
    <source>
        <strain evidence="18 19">DSM 21332</strain>
    </source>
</reference>
<keyword evidence="7" id="KW-0408">Iron</keyword>
<keyword evidence="11 12" id="KW-0998">Cell outer membrane</keyword>
<accession>A0ABT0N5U4</accession>
<keyword evidence="6 15" id="KW-0732">Signal</keyword>
<evidence type="ECO:0000256" key="14">
    <source>
        <dbReference type="RuleBase" id="RU003357"/>
    </source>
</evidence>
<keyword evidence="5 12" id="KW-0812">Transmembrane</keyword>
<dbReference type="PROSITE" id="PS01156">
    <property type="entry name" value="TONB_DEPENDENT_REC_2"/>
    <property type="match status" value="1"/>
</dbReference>
<comment type="similarity">
    <text evidence="12 14">Belongs to the TonB-dependent receptor family.</text>
</comment>
<keyword evidence="2 12" id="KW-0813">Transport</keyword>
<dbReference type="EMBL" id="JAKIKT010000002">
    <property type="protein sequence ID" value="MCL2913535.1"/>
    <property type="molecule type" value="Genomic_DNA"/>
</dbReference>
<evidence type="ECO:0000256" key="4">
    <source>
        <dbReference type="ARBA" id="ARBA00022496"/>
    </source>
</evidence>
<evidence type="ECO:0000256" key="9">
    <source>
        <dbReference type="ARBA" id="ARBA00023077"/>
    </source>
</evidence>
<evidence type="ECO:0000256" key="1">
    <source>
        <dbReference type="ARBA" id="ARBA00004571"/>
    </source>
</evidence>
<evidence type="ECO:0000313" key="18">
    <source>
        <dbReference type="EMBL" id="MCL2913535.1"/>
    </source>
</evidence>
<evidence type="ECO:0000256" key="6">
    <source>
        <dbReference type="ARBA" id="ARBA00022729"/>
    </source>
</evidence>
<dbReference type="PROSITE" id="PS52016">
    <property type="entry name" value="TONB_DEPENDENT_REC_3"/>
    <property type="match status" value="1"/>
</dbReference>
<keyword evidence="9 14" id="KW-0798">TonB box</keyword>
<feature type="domain" description="TonB-dependent receptor plug" evidence="17">
    <location>
        <begin position="46"/>
        <end position="156"/>
    </location>
</feature>
<feature type="chain" id="PRO_5045843951" evidence="15">
    <location>
        <begin position="25"/>
        <end position="776"/>
    </location>
</feature>
<evidence type="ECO:0000256" key="7">
    <source>
        <dbReference type="ARBA" id="ARBA00023004"/>
    </source>
</evidence>
<keyword evidence="19" id="KW-1185">Reference proteome</keyword>